<dbReference type="EMBL" id="UHDK01000001">
    <property type="protein sequence ID" value="SUM33849.1"/>
    <property type="molecule type" value="Genomic_DNA"/>
</dbReference>
<evidence type="ECO:0000256" key="3">
    <source>
        <dbReference type="PROSITE-ProRule" id="PRU00464"/>
    </source>
</evidence>
<sequence>MQNAIKKAFNPDGLNIIQNNGEFADQSVFHLHFHLLPRYENDVDGFGYKWTTHEDSIDDQQKAKIAKEIAAPIQLNMLTT</sequence>
<reference evidence="5 6" key="1">
    <citation type="submission" date="2018-06" db="EMBL/GenBank/DDBJ databases">
        <authorList>
            <consortium name="Pathogen Informatics"/>
            <person name="Doyle S."/>
        </authorList>
    </citation>
    <scope>NUCLEOTIDE SEQUENCE [LARGE SCALE GENOMIC DNA]</scope>
    <source>
        <strain evidence="5 6">NCTC12195</strain>
    </source>
</reference>
<protein>
    <submittedName>
        <fullName evidence="5">HIT-family protein</fullName>
    </submittedName>
</protein>
<dbReference type="PROSITE" id="PS51084">
    <property type="entry name" value="HIT_2"/>
    <property type="match status" value="1"/>
</dbReference>
<dbReference type="Proteomes" id="UP000255277">
    <property type="component" value="Unassembled WGS sequence"/>
</dbReference>
<name>A0A380FJP4_STAGA</name>
<dbReference type="STRING" id="1293.SH09_12815"/>
<accession>A0A380FJP4</accession>
<dbReference type="GO" id="GO:0009117">
    <property type="term" value="P:nucleotide metabolic process"/>
    <property type="evidence" value="ECO:0007669"/>
    <property type="project" value="TreeGrafter"/>
</dbReference>
<gene>
    <name evidence="5" type="primary">hit_2</name>
    <name evidence="5" type="ORF">NCTC12195_03326</name>
</gene>
<feature type="short sequence motif" description="Histidine triad motif" evidence="2 3">
    <location>
        <begin position="30"/>
        <end position="34"/>
    </location>
</feature>
<proteinExistence type="predicted"/>
<dbReference type="InterPro" id="IPR001310">
    <property type="entry name" value="Histidine_triad_HIT"/>
</dbReference>
<dbReference type="InterPro" id="IPR036265">
    <property type="entry name" value="HIT-like_sf"/>
</dbReference>
<dbReference type="GO" id="GO:0003824">
    <property type="term" value="F:catalytic activity"/>
    <property type="evidence" value="ECO:0007669"/>
    <property type="project" value="InterPro"/>
</dbReference>
<evidence type="ECO:0000313" key="5">
    <source>
        <dbReference type="EMBL" id="SUM33849.1"/>
    </source>
</evidence>
<organism evidence="5 6">
    <name type="scientific">Staphylococcus gallinarum</name>
    <dbReference type="NCBI Taxonomy" id="1293"/>
    <lineage>
        <taxon>Bacteria</taxon>
        <taxon>Bacillati</taxon>
        <taxon>Bacillota</taxon>
        <taxon>Bacilli</taxon>
        <taxon>Bacillales</taxon>
        <taxon>Staphylococcaceae</taxon>
        <taxon>Staphylococcus</taxon>
    </lineage>
</organism>
<dbReference type="InterPro" id="IPR019808">
    <property type="entry name" value="Histidine_triad_CS"/>
</dbReference>
<evidence type="ECO:0000256" key="1">
    <source>
        <dbReference type="PIRSR" id="PIRSR601310-1"/>
    </source>
</evidence>
<feature type="active site" description="Tele-AMP-histidine intermediate" evidence="1">
    <location>
        <position position="32"/>
    </location>
</feature>
<evidence type="ECO:0000259" key="4">
    <source>
        <dbReference type="PROSITE" id="PS51084"/>
    </source>
</evidence>
<dbReference type="PROSITE" id="PS00892">
    <property type="entry name" value="HIT_1"/>
    <property type="match status" value="1"/>
</dbReference>
<evidence type="ECO:0000256" key="2">
    <source>
        <dbReference type="PIRSR" id="PIRSR601310-3"/>
    </source>
</evidence>
<dbReference type="PANTHER" id="PTHR46648">
    <property type="entry name" value="HIT FAMILY PROTEIN 1"/>
    <property type="match status" value="1"/>
</dbReference>
<evidence type="ECO:0000313" key="6">
    <source>
        <dbReference type="Proteomes" id="UP000255277"/>
    </source>
</evidence>
<dbReference type="Gene3D" id="3.30.428.10">
    <property type="entry name" value="HIT-like"/>
    <property type="match status" value="1"/>
</dbReference>
<dbReference type="Pfam" id="PF01230">
    <property type="entry name" value="HIT"/>
    <property type="match status" value="1"/>
</dbReference>
<dbReference type="AlphaFoldDB" id="A0A380FJP4"/>
<dbReference type="InterPro" id="IPR011146">
    <property type="entry name" value="HIT-like"/>
</dbReference>
<feature type="domain" description="HIT" evidence="4">
    <location>
        <begin position="1"/>
        <end position="45"/>
    </location>
</feature>
<dbReference type="PANTHER" id="PTHR46648:SF1">
    <property type="entry name" value="ADENOSINE 5'-MONOPHOSPHORAMIDASE HNT1"/>
    <property type="match status" value="1"/>
</dbReference>
<dbReference type="SUPFAM" id="SSF54197">
    <property type="entry name" value="HIT-like"/>
    <property type="match status" value="1"/>
</dbReference>